<dbReference type="RefSeq" id="WP_204703188.1">
    <property type="nucleotide sequence ID" value="NZ_JAFBDQ010000030.1"/>
</dbReference>
<organism evidence="2 3">
    <name type="scientific">Halanaerobacter jeridensis</name>
    <dbReference type="NCBI Taxonomy" id="706427"/>
    <lineage>
        <taxon>Bacteria</taxon>
        <taxon>Bacillati</taxon>
        <taxon>Bacillota</taxon>
        <taxon>Clostridia</taxon>
        <taxon>Halanaerobiales</taxon>
        <taxon>Halobacteroidaceae</taxon>
        <taxon>Halanaerobacter</taxon>
    </lineage>
</organism>
<gene>
    <name evidence="2" type="ORF">JOC47_003028</name>
</gene>
<evidence type="ECO:0000313" key="2">
    <source>
        <dbReference type="EMBL" id="MBM7558158.1"/>
    </source>
</evidence>
<evidence type="ECO:0000313" key="3">
    <source>
        <dbReference type="Proteomes" id="UP000774000"/>
    </source>
</evidence>
<protein>
    <submittedName>
        <fullName evidence="2">Uncharacterized protein</fullName>
    </submittedName>
</protein>
<dbReference type="Proteomes" id="UP000774000">
    <property type="component" value="Unassembled WGS sequence"/>
</dbReference>
<dbReference type="InterPro" id="IPR045397">
    <property type="entry name" value="TumE-like"/>
</dbReference>
<dbReference type="AlphaFoldDB" id="A0A939BQH1"/>
<proteinExistence type="predicted"/>
<feature type="region of interest" description="Disordered" evidence="1">
    <location>
        <begin position="109"/>
        <end position="140"/>
    </location>
</feature>
<reference evidence="2" key="1">
    <citation type="submission" date="2021-01" db="EMBL/GenBank/DDBJ databases">
        <title>Genomic Encyclopedia of Type Strains, Phase IV (KMG-IV): sequencing the most valuable type-strain genomes for metagenomic binning, comparative biology and taxonomic classification.</title>
        <authorList>
            <person name="Goeker M."/>
        </authorList>
    </citation>
    <scope>NUCLEOTIDE SEQUENCE</scope>
    <source>
        <strain evidence="2">DSM 23230</strain>
    </source>
</reference>
<feature type="compositionally biased region" description="Basic residues" evidence="1">
    <location>
        <begin position="111"/>
        <end position="122"/>
    </location>
</feature>
<dbReference type="Pfam" id="PF20126">
    <property type="entry name" value="TumE"/>
    <property type="match status" value="1"/>
</dbReference>
<feature type="compositionally biased region" description="Basic and acidic residues" evidence="1">
    <location>
        <begin position="123"/>
        <end position="140"/>
    </location>
</feature>
<accession>A0A939BQH1</accession>
<dbReference type="EMBL" id="JAFBDQ010000030">
    <property type="protein sequence ID" value="MBM7558158.1"/>
    <property type="molecule type" value="Genomic_DNA"/>
</dbReference>
<name>A0A939BQH1_9FIRM</name>
<evidence type="ECO:0000256" key="1">
    <source>
        <dbReference type="SAM" id="MobiDB-lite"/>
    </source>
</evidence>
<comment type="caution">
    <text evidence="2">The sequence shown here is derived from an EMBL/GenBank/DDBJ whole genome shotgun (WGS) entry which is preliminary data.</text>
</comment>
<keyword evidence="3" id="KW-1185">Reference proteome</keyword>
<sequence length="140" mass="16486">MKEIKNKFTEHIMKKVIGPIKKAKHAKPESIECLDYDPIEEGSESYEGDIEGEIKRFDDTSIKFEETIEIEIDKMTGDPKLKKKRYLYNLHNEENEFIFGYHNHGEDKIPHHTHLKTSPHHKHDGDEVKEGDKKIDLKNF</sequence>